<comment type="subcellular location">
    <subcellularLocation>
        <location evidence="1">Membrane</location>
    </subcellularLocation>
</comment>
<gene>
    <name evidence="9" type="ORF">CHIRRI_LOCUS9115</name>
</gene>
<keyword evidence="4 7" id="KW-1133">Transmembrane helix</keyword>
<evidence type="ECO:0000256" key="1">
    <source>
        <dbReference type="ARBA" id="ARBA00004370"/>
    </source>
</evidence>
<evidence type="ECO:0000256" key="6">
    <source>
        <dbReference type="SAM" id="MobiDB-lite"/>
    </source>
</evidence>
<feature type="transmembrane region" description="Helical" evidence="7">
    <location>
        <begin position="282"/>
        <end position="305"/>
    </location>
</feature>
<keyword evidence="5 7" id="KW-0472">Membrane</keyword>
<keyword evidence="10" id="KW-1185">Reference proteome</keyword>
<protein>
    <recommendedName>
        <fullName evidence="8">G-protein coupled receptors family 1 profile domain-containing protein</fullName>
    </recommendedName>
</protein>
<dbReference type="Pfam" id="PF00001">
    <property type="entry name" value="7tm_1"/>
    <property type="match status" value="1"/>
</dbReference>
<feature type="transmembrane region" description="Helical" evidence="7">
    <location>
        <begin position="64"/>
        <end position="84"/>
    </location>
</feature>
<name>A0A9N9S0F3_9DIPT</name>
<keyword evidence="3 7" id="KW-0812">Transmembrane</keyword>
<dbReference type="InterPro" id="IPR052954">
    <property type="entry name" value="GPCR-Ligand_Int"/>
</dbReference>
<dbReference type="PANTHER" id="PTHR46641:SF2">
    <property type="entry name" value="FMRFAMIDE RECEPTOR"/>
    <property type="match status" value="1"/>
</dbReference>
<feature type="compositionally biased region" description="Low complexity" evidence="6">
    <location>
        <begin position="389"/>
        <end position="399"/>
    </location>
</feature>
<reference evidence="9" key="2">
    <citation type="submission" date="2022-10" db="EMBL/GenBank/DDBJ databases">
        <authorList>
            <consortium name="ENA_rothamsted_submissions"/>
            <consortium name="culmorum"/>
            <person name="King R."/>
        </authorList>
    </citation>
    <scope>NUCLEOTIDE SEQUENCE</scope>
</reference>
<dbReference type="InterPro" id="IPR000276">
    <property type="entry name" value="GPCR_Rhodpsn"/>
</dbReference>
<evidence type="ECO:0000256" key="7">
    <source>
        <dbReference type="SAM" id="Phobius"/>
    </source>
</evidence>
<evidence type="ECO:0000313" key="9">
    <source>
        <dbReference type="EMBL" id="CAG9806254.1"/>
    </source>
</evidence>
<organism evidence="9 10">
    <name type="scientific">Chironomus riparius</name>
    <dbReference type="NCBI Taxonomy" id="315576"/>
    <lineage>
        <taxon>Eukaryota</taxon>
        <taxon>Metazoa</taxon>
        <taxon>Ecdysozoa</taxon>
        <taxon>Arthropoda</taxon>
        <taxon>Hexapoda</taxon>
        <taxon>Insecta</taxon>
        <taxon>Pterygota</taxon>
        <taxon>Neoptera</taxon>
        <taxon>Endopterygota</taxon>
        <taxon>Diptera</taxon>
        <taxon>Nematocera</taxon>
        <taxon>Chironomoidea</taxon>
        <taxon>Chironomidae</taxon>
        <taxon>Chironominae</taxon>
        <taxon>Chironomus</taxon>
    </lineage>
</organism>
<dbReference type="CDD" id="cd14978">
    <property type="entry name" value="7tmA_FMRFamide_R-like"/>
    <property type="match status" value="1"/>
</dbReference>
<dbReference type="PROSITE" id="PS50262">
    <property type="entry name" value="G_PROTEIN_RECEP_F1_2"/>
    <property type="match status" value="1"/>
</dbReference>
<evidence type="ECO:0000256" key="3">
    <source>
        <dbReference type="ARBA" id="ARBA00022692"/>
    </source>
</evidence>
<feature type="transmembrane region" description="Helical" evidence="7">
    <location>
        <begin position="141"/>
        <end position="162"/>
    </location>
</feature>
<accession>A0A9N9S0F3</accession>
<evidence type="ECO:0000259" key="8">
    <source>
        <dbReference type="PROSITE" id="PS50262"/>
    </source>
</evidence>
<feature type="compositionally biased region" description="Polar residues" evidence="6">
    <location>
        <begin position="370"/>
        <end position="384"/>
    </location>
</feature>
<dbReference type="GO" id="GO:0016020">
    <property type="term" value="C:membrane"/>
    <property type="evidence" value="ECO:0007669"/>
    <property type="project" value="UniProtKB-SubCell"/>
</dbReference>
<evidence type="ECO:0000313" key="10">
    <source>
        <dbReference type="Proteomes" id="UP001153620"/>
    </source>
</evidence>
<dbReference type="GO" id="GO:0004930">
    <property type="term" value="F:G protein-coupled receptor activity"/>
    <property type="evidence" value="ECO:0007669"/>
    <property type="project" value="InterPro"/>
</dbReference>
<dbReference type="Gene3D" id="1.20.1070.10">
    <property type="entry name" value="Rhodopsin 7-helix transmembrane proteins"/>
    <property type="match status" value="1"/>
</dbReference>
<feature type="transmembrane region" description="Helical" evidence="7">
    <location>
        <begin position="239"/>
        <end position="261"/>
    </location>
</feature>
<dbReference type="AlphaFoldDB" id="A0A9N9S0F3"/>
<feature type="domain" description="G-protein coupled receptors family 1 profile" evidence="8">
    <location>
        <begin position="76"/>
        <end position="338"/>
    </location>
</feature>
<evidence type="ECO:0000256" key="2">
    <source>
        <dbReference type="ARBA" id="ARBA00010663"/>
    </source>
</evidence>
<feature type="transmembrane region" description="Helical" evidence="7">
    <location>
        <begin position="96"/>
        <end position="121"/>
    </location>
</feature>
<evidence type="ECO:0000256" key="4">
    <source>
        <dbReference type="ARBA" id="ARBA00022989"/>
    </source>
</evidence>
<comment type="similarity">
    <text evidence="2">Belongs to the G-protein coupled receptor 1 family.</text>
</comment>
<reference evidence="9" key="1">
    <citation type="submission" date="2022-01" db="EMBL/GenBank/DDBJ databases">
        <authorList>
            <person name="King R."/>
        </authorList>
    </citation>
    <scope>NUCLEOTIDE SEQUENCE</scope>
</reference>
<dbReference type="EMBL" id="OU895878">
    <property type="protein sequence ID" value="CAG9806254.1"/>
    <property type="molecule type" value="Genomic_DNA"/>
</dbReference>
<evidence type="ECO:0000256" key="5">
    <source>
        <dbReference type="ARBA" id="ARBA00023136"/>
    </source>
</evidence>
<dbReference type="SMART" id="SM01381">
    <property type="entry name" value="7TM_GPCR_Srsx"/>
    <property type="match status" value="1"/>
</dbReference>
<dbReference type="PANTHER" id="PTHR46641">
    <property type="entry name" value="FMRFAMIDE RECEPTOR-RELATED"/>
    <property type="match status" value="1"/>
</dbReference>
<dbReference type="InterPro" id="IPR017452">
    <property type="entry name" value="GPCR_Rhodpsn_7TM"/>
</dbReference>
<proteinExistence type="inferred from homology"/>
<feature type="region of interest" description="Disordered" evidence="6">
    <location>
        <begin position="369"/>
        <end position="399"/>
    </location>
</feature>
<dbReference type="OrthoDB" id="10011262at2759"/>
<sequence length="461" mass="52938">MNLILNTTIFDDVKNSTLIYLNDSTSGENFQNDSVTDPTIVEYYNEYPCPPADYPEFEFWTNGILLNLVGFFGIFGNVISMIILSRPQMKSSINYLLIGLARCDTILIITSMLLFGIPAIYPFTGFLRYYYFRLLPAISHVVYPLAMIVQTASVYLTLTVTLERYVAVCHPLRARALCTYGRARFYVIVIIIFSICYNVPRFLEVDLKEHPDDEFEFGYCISATDLRADYTYINIYIHWLYLVFIYFIPFSGLMVFNSMIYQQVRKANRERQRLSRTEKREIGLATMLFCVVIVFLCCNILALLINIIEALQQQIYDRLVKTSNLLVTINSSVNFIIYVTFGEKFKRIFLLLFCKRRVGRDSPDILPDDSSFSNGDASNRNSGRFQRVGTTRSSTRNGTSIKVNRTTRINRAPSPGPIVYYPARETLPRPSNISITRSTSLINTDWNREDLNGNALISSAF</sequence>
<dbReference type="SUPFAM" id="SSF81321">
    <property type="entry name" value="Family A G protein-coupled receptor-like"/>
    <property type="match status" value="1"/>
</dbReference>
<dbReference type="Proteomes" id="UP001153620">
    <property type="component" value="Chromosome 2"/>
</dbReference>
<dbReference type="PRINTS" id="PR00237">
    <property type="entry name" value="GPCRRHODOPSN"/>
</dbReference>
<feature type="transmembrane region" description="Helical" evidence="7">
    <location>
        <begin position="183"/>
        <end position="203"/>
    </location>
</feature>